<evidence type="ECO:0000256" key="2">
    <source>
        <dbReference type="ARBA" id="ARBA00022692"/>
    </source>
</evidence>
<sequence>MTIKNTVTVDQIIGASKLSGYQILVLVLCFVVVAIDGFDTAAIGYIAPALMQEWGLKPAQLGPAFGAGLFGLMIGAFLMGPVADRVGRKAAMLISVAVFGVGTLFSATSSSLEMLTLIRFLVGIGLGGAMPTCIALTSEYSPQRQRVLLVTLSFCGFTLGFALGGALSAQIIVHYGWRAVLVAGGMAPLLLLPALWLWLPESVRYLAADPTRQRALRKIVDRIAGDNRWAGHEIVAGDAVGQARSPISLLFVDGHAKATLLVWVAYFCSLFVFYLLSSWLPTIMRGSGYSIPDAARIAAMVPLGGTIGAVLLARLMDRGNPCLVLSLTYLLSGAAIAALGHVIAEPGWLACAAFVVGFGVVGAQTGMNAFVAGIYPTPARATGISWALAVGRIGSIVGSMTGGALLAAFADPGSLFQMVAIPTVLAAVALYAINARYRKPAGGVAVNAH</sequence>
<accession>A0A6L6PDP4</accession>
<evidence type="ECO:0000259" key="6">
    <source>
        <dbReference type="PROSITE" id="PS50850"/>
    </source>
</evidence>
<feature type="transmembrane region" description="Helical" evidence="5">
    <location>
        <begin position="258"/>
        <end position="277"/>
    </location>
</feature>
<feature type="domain" description="Major facilitator superfamily (MFS) profile" evidence="6">
    <location>
        <begin position="25"/>
        <end position="438"/>
    </location>
</feature>
<dbReference type="GO" id="GO:0005886">
    <property type="term" value="C:plasma membrane"/>
    <property type="evidence" value="ECO:0007669"/>
    <property type="project" value="TreeGrafter"/>
</dbReference>
<feature type="transmembrane region" description="Helical" evidence="5">
    <location>
        <begin position="59"/>
        <end position="78"/>
    </location>
</feature>
<feature type="transmembrane region" description="Helical" evidence="5">
    <location>
        <begin position="386"/>
        <end position="409"/>
    </location>
</feature>
<dbReference type="CDD" id="cd17365">
    <property type="entry name" value="MFS_PcaK_like"/>
    <property type="match status" value="1"/>
</dbReference>
<dbReference type="SUPFAM" id="SSF103473">
    <property type="entry name" value="MFS general substrate transporter"/>
    <property type="match status" value="1"/>
</dbReference>
<dbReference type="PROSITE" id="PS50850">
    <property type="entry name" value="MFS"/>
    <property type="match status" value="1"/>
</dbReference>
<comment type="subcellular location">
    <subcellularLocation>
        <location evidence="1">Membrane</location>
        <topology evidence="1">Multi-pass membrane protein</topology>
    </subcellularLocation>
</comment>
<feature type="transmembrane region" description="Helical" evidence="5">
    <location>
        <begin position="347"/>
        <end position="374"/>
    </location>
</feature>
<keyword evidence="4 5" id="KW-0472">Membrane</keyword>
<feature type="transmembrane region" description="Helical" evidence="5">
    <location>
        <begin position="179"/>
        <end position="199"/>
    </location>
</feature>
<dbReference type="Gene3D" id="1.20.1250.20">
    <property type="entry name" value="MFS general substrate transporter like domains"/>
    <property type="match status" value="1"/>
</dbReference>
<feature type="transmembrane region" description="Helical" evidence="5">
    <location>
        <begin position="148"/>
        <end position="173"/>
    </location>
</feature>
<dbReference type="PANTHER" id="PTHR23508">
    <property type="entry name" value="CARBOXYLIC ACID TRANSPORTER PROTEIN HOMOLOG"/>
    <property type="match status" value="1"/>
</dbReference>
<gene>
    <name evidence="7" type="ORF">GM676_06315</name>
</gene>
<evidence type="ECO:0000313" key="7">
    <source>
        <dbReference type="EMBL" id="MTV37192.1"/>
    </source>
</evidence>
<dbReference type="InterPro" id="IPR020846">
    <property type="entry name" value="MFS_dom"/>
</dbReference>
<dbReference type="RefSeq" id="WP_155462583.1">
    <property type="nucleotide sequence ID" value="NZ_WNKY01000004.1"/>
</dbReference>
<dbReference type="InterPro" id="IPR036259">
    <property type="entry name" value="MFS_trans_sf"/>
</dbReference>
<comment type="caution">
    <text evidence="7">The sequence shown here is derived from an EMBL/GenBank/DDBJ whole genome shotgun (WGS) entry which is preliminary data.</text>
</comment>
<feature type="transmembrane region" description="Helical" evidence="5">
    <location>
        <begin position="322"/>
        <end position="341"/>
    </location>
</feature>
<dbReference type="PROSITE" id="PS00216">
    <property type="entry name" value="SUGAR_TRANSPORT_1"/>
    <property type="match status" value="1"/>
</dbReference>
<dbReference type="EMBL" id="WNKY01000004">
    <property type="protein sequence ID" value="MTV37192.1"/>
    <property type="molecule type" value="Genomic_DNA"/>
</dbReference>
<feature type="transmembrane region" description="Helical" evidence="5">
    <location>
        <begin position="21"/>
        <end position="47"/>
    </location>
</feature>
<keyword evidence="8" id="KW-1185">Reference proteome</keyword>
<protein>
    <submittedName>
        <fullName evidence="7">MFS transporter</fullName>
    </submittedName>
</protein>
<dbReference type="InterPro" id="IPR005829">
    <property type="entry name" value="Sugar_transporter_CS"/>
</dbReference>
<evidence type="ECO:0000256" key="1">
    <source>
        <dbReference type="ARBA" id="ARBA00004141"/>
    </source>
</evidence>
<feature type="transmembrane region" description="Helical" evidence="5">
    <location>
        <begin position="114"/>
        <end position="136"/>
    </location>
</feature>
<name>A0A6L6PDP4_9BURK</name>
<feature type="transmembrane region" description="Helical" evidence="5">
    <location>
        <begin position="90"/>
        <end position="108"/>
    </location>
</feature>
<dbReference type="PANTHER" id="PTHR23508:SF10">
    <property type="entry name" value="CARBOXYLIC ACID TRANSPORTER PROTEIN HOMOLOG"/>
    <property type="match status" value="1"/>
</dbReference>
<keyword evidence="2 5" id="KW-0812">Transmembrane</keyword>
<dbReference type="Pfam" id="PF07690">
    <property type="entry name" value="MFS_1"/>
    <property type="match status" value="1"/>
</dbReference>
<keyword evidence="3 5" id="KW-1133">Transmembrane helix</keyword>
<evidence type="ECO:0000256" key="3">
    <source>
        <dbReference type="ARBA" id="ARBA00022989"/>
    </source>
</evidence>
<proteinExistence type="predicted"/>
<feature type="transmembrane region" description="Helical" evidence="5">
    <location>
        <begin position="415"/>
        <end position="433"/>
    </location>
</feature>
<organism evidence="7 8">
    <name type="scientific">Duganella radicis</name>
    <dbReference type="NCBI Taxonomy" id="551988"/>
    <lineage>
        <taxon>Bacteria</taxon>
        <taxon>Pseudomonadati</taxon>
        <taxon>Pseudomonadota</taxon>
        <taxon>Betaproteobacteria</taxon>
        <taxon>Burkholderiales</taxon>
        <taxon>Oxalobacteraceae</taxon>
        <taxon>Telluria group</taxon>
        <taxon>Duganella</taxon>
    </lineage>
</organism>
<dbReference type="Proteomes" id="UP000475582">
    <property type="component" value="Unassembled WGS sequence"/>
</dbReference>
<evidence type="ECO:0000256" key="5">
    <source>
        <dbReference type="SAM" id="Phobius"/>
    </source>
</evidence>
<reference evidence="7 8" key="1">
    <citation type="submission" date="2019-11" db="EMBL/GenBank/DDBJ databases">
        <title>Type strains purchased from KCTC, JCM and DSMZ.</title>
        <authorList>
            <person name="Lu H."/>
        </authorList>
    </citation>
    <scope>NUCLEOTIDE SEQUENCE [LARGE SCALE GENOMIC DNA]</scope>
    <source>
        <strain evidence="7 8">KCTC 22382</strain>
    </source>
</reference>
<feature type="transmembrane region" description="Helical" evidence="5">
    <location>
        <begin position="297"/>
        <end position="315"/>
    </location>
</feature>
<dbReference type="OrthoDB" id="7066727at2"/>
<evidence type="ECO:0000313" key="8">
    <source>
        <dbReference type="Proteomes" id="UP000475582"/>
    </source>
</evidence>
<dbReference type="PROSITE" id="PS00217">
    <property type="entry name" value="SUGAR_TRANSPORT_2"/>
    <property type="match status" value="1"/>
</dbReference>
<dbReference type="GO" id="GO:0046943">
    <property type="term" value="F:carboxylic acid transmembrane transporter activity"/>
    <property type="evidence" value="ECO:0007669"/>
    <property type="project" value="TreeGrafter"/>
</dbReference>
<dbReference type="AlphaFoldDB" id="A0A6L6PDP4"/>
<evidence type="ECO:0000256" key="4">
    <source>
        <dbReference type="ARBA" id="ARBA00023136"/>
    </source>
</evidence>
<dbReference type="InterPro" id="IPR011701">
    <property type="entry name" value="MFS"/>
</dbReference>